<feature type="region of interest" description="Disordered" evidence="1">
    <location>
        <begin position="1"/>
        <end position="26"/>
    </location>
</feature>
<proteinExistence type="predicted"/>
<sequence length="60" mass="6742">MEGMADAGNGKSTTAGSMGLGPTRSSRRRLRISLRCELWLPLKRNKERELRWAHSGESEI</sequence>
<dbReference type="EMBL" id="RDQH01000329">
    <property type="protein sequence ID" value="RXI04886.1"/>
    <property type="molecule type" value="Genomic_DNA"/>
</dbReference>
<reference evidence="2 3" key="1">
    <citation type="submission" date="2018-10" db="EMBL/GenBank/DDBJ databases">
        <title>A high-quality apple genome assembly.</title>
        <authorList>
            <person name="Hu J."/>
        </authorList>
    </citation>
    <scope>NUCLEOTIDE SEQUENCE [LARGE SCALE GENOMIC DNA]</scope>
    <source>
        <strain evidence="3">cv. HFTH1</strain>
        <tissue evidence="2">Young leaf</tissue>
    </source>
</reference>
<accession>A0A498KC02</accession>
<name>A0A498KC02_MALDO</name>
<dbReference type="AlphaFoldDB" id="A0A498KC02"/>
<evidence type="ECO:0000313" key="3">
    <source>
        <dbReference type="Proteomes" id="UP000290289"/>
    </source>
</evidence>
<evidence type="ECO:0000256" key="1">
    <source>
        <dbReference type="SAM" id="MobiDB-lite"/>
    </source>
</evidence>
<organism evidence="2 3">
    <name type="scientific">Malus domestica</name>
    <name type="common">Apple</name>
    <name type="synonym">Pyrus malus</name>
    <dbReference type="NCBI Taxonomy" id="3750"/>
    <lineage>
        <taxon>Eukaryota</taxon>
        <taxon>Viridiplantae</taxon>
        <taxon>Streptophyta</taxon>
        <taxon>Embryophyta</taxon>
        <taxon>Tracheophyta</taxon>
        <taxon>Spermatophyta</taxon>
        <taxon>Magnoliopsida</taxon>
        <taxon>eudicotyledons</taxon>
        <taxon>Gunneridae</taxon>
        <taxon>Pentapetalae</taxon>
        <taxon>rosids</taxon>
        <taxon>fabids</taxon>
        <taxon>Rosales</taxon>
        <taxon>Rosaceae</taxon>
        <taxon>Amygdaloideae</taxon>
        <taxon>Maleae</taxon>
        <taxon>Malus</taxon>
    </lineage>
</organism>
<evidence type="ECO:0000313" key="2">
    <source>
        <dbReference type="EMBL" id="RXI04886.1"/>
    </source>
</evidence>
<comment type="caution">
    <text evidence="2">The sequence shown here is derived from an EMBL/GenBank/DDBJ whole genome shotgun (WGS) entry which is preliminary data.</text>
</comment>
<gene>
    <name evidence="2" type="ORF">DVH24_039160</name>
</gene>
<protein>
    <submittedName>
        <fullName evidence="2">Uncharacterized protein</fullName>
    </submittedName>
</protein>
<keyword evidence="3" id="KW-1185">Reference proteome</keyword>
<dbReference type="Proteomes" id="UP000290289">
    <property type="component" value="Chromosome 3"/>
</dbReference>